<dbReference type="EMBL" id="CAJPDR010000143">
    <property type="protein sequence ID" value="CAF9921154.1"/>
    <property type="molecule type" value="Genomic_DNA"/>
</dbReference>
<dbReference type="InterPro" id="IPR036318">
    <property type="entry name" value="FAD-bd_PCMH-like_sf"/>
</dbReference>
<evidence type="ECO:0000259" key="6">
    <source>
        <dbReference type="Pfam" id="PF01565"/>
    </source>
</evidence>
<dbReference type="InterPro" id="IPR050416">
    <property type="entry name" value="FAD-linked_Oxidoreductase"/>
</dbReference>
<keyword evidence="4" id="KW-0560">Oxidoreductase</keyword>
<dbReference type="PANTHER" id="PTHR42973:SF4">
    <property type="entry name" value="FAD BINDING DOMAIN PROTEIN"/>
    <property type="match status" value="1"/>
</dbReference>
<feature type="domain" description="FAD linked oxidase N-terminal" evidence="6">
    <location>
        <begin position="92"/>
        <end position="207"/>
    </location>
</feature>
<reference evidence="7" key="1">
    <citation type="submission" date="2021-03" db="EMBL/GenBank/DDBJ databases">
        <authorList>
            <person name="Tagirdzhanova G."/>
        </authorList>
    </citation>
    <scope>NUCLEOTIDE SEQUENCE</scope>
</reference>
<name>A0A8H3FAV5_9LECA</name>
<keyword evidence="5" id="KW-1133">Transmembrane helix</keyword>
<evidence type="ECO:0000256" key="5">
    <source>
        <dbReference type="SAM" id="Phobius"/>
    </source>
</evidence>
<dbReference type="Proteomes" id="UP000664203">
    <property type="component" value="Unassembled WGS sequence"/>
</dbReference>
<feature type="transmembrane region" description="Helical" evidence="5">
    <location>
        <begin position="6"/>
        <end position="23"/>
    </location>
</feature>
<keyword evidence="2" id="KW-0285">Flavoprotein</keyword>
<dbReference type="PANTHER" id="PTHR42973">
    <property type="entry name" value="BINDING OXIDOREDUCTASE, PUTATIVE (AFU_ORTHOLOGUE AFUA_1G17690)-RELATED"/>
    <property type="match status" value="1"/>
</dbReference>
<dbReference type="Pfam" id="PF01565">
    <property type="entry name" value="FAD_binding_4"/>
    <property type="match status" value="1"/>
</dbReference>
<proteinExistence type="inferred from homology"/>
<dbReference type="GO" id="GO:0050660">
    <property type="term" value="F:flavin adenine dinucleotide binding"/>
    <property type="evidence" value="ECO:0007669"/>
    <property type="project" value="InterPro"/>
</dbReference>
<protein>
    <recommendedName>
        <fullName evidence="6">FAD linked oxidase N-terminal domain-containing protein</fullName>
    </recommendedName>
</protein>
<dbReference type="GO" id="GO:0016491">
    <property type="term" value="F:oxidoreductase activity"/>
    <property type="evidence" value="ECO:0007669"/>
    <property type="project" value="UniProtKB-KW"/>
</dbReference>
<accession>A0A8H3FAV5</accession>
<dbReference type="InterPro" id="IPR016169">
    <property type="entry name" value="FAD-bd_PCMH_sub2"/>
</dbReference>
<evidence type="ECO:0000313" key="8">
    <source>
        <dbReference type="Proteomes" id="UP000664203"/>
    </source>
</evidence>
<dbReference type="InterPro" id="IPR006094">
    <property type="entry name" value="Oxid_FAD_bind_N"/>
</dbReference>
<dbReference type="Gene3D" id="3.30.465.10">
    <property type="match status" value="1"/>
</dbReference>
<comment type="caution">
    <text evidence="7">The sequence shown here is derived from an EMBL/GenBank/DDBJ whole genome shotgun (WGS) entry which is preliminary data.</text>
</comment>
<comment type="similarity">
    <text evidence="1">Belongs to the oxygen-dependent FAD-linked oxidoreductase family.</text>
</comment>
<dbReference type="SUPFAM" id="SSF56176">
    <property type="entry name" value="FAD-binding/transporter-associated domain-like"/>
    <property type="match status" value="1"/>
</dbReference>
<evidence type="ECO:0000256" key="2">
    <source>
        <dbReference type="ARBA" id="ARBA00022630"/>
    </source>
</evidence>
<dbReference type="AlphaFoldDB" id="A0A8H3FAV5"/>
<keyword evidence="5" id="KW-0812">Transmembrane</keyword>
<sequence>MTVQLLSAYAATTLLLFISIFIMRRRRTSQILQAAKKSDHLDLTSSSPEPTILSKSLASALPECVIFPHDATAFKQSMNSYWAHQECEVTLACVVRPRDVQQLCTAVTVLKREYDERGKQAGEQSAEGLFAIRSGGHSPVSGAASIKGGVVIDLGLFCEVTPSEDGASVAIGAGAKWMDVSKILDEEGLAVVGGRNSAVGVGGLTLGDHIHEIVPSLVVSKTNFNEGLGTSRQSDIYQYMVDEIFIFWIDRFFIQNRGIKTVKHANGMHDAMSALPGLIMA</sequence>
<evidence type="ECO:0000313" key="7">
    <source>
        <dbReference type="EMBL" id="CAF9921154.1"/>
    </source>
</evidence>
<dbReference type="OrthoDB" id="2151789at2759"/>
<evidence type="ECO:0000256" key="1">
    <source>
        <dbReference type="ARBA" id="ARBA00005466"/>
    </source>
</evidence>
<evidence type="ECO:0000256" key="3">
    <source>
        <dbReference type="ARBA" id="ARBA00022827"/>
    </source>
</evidence>
<evidence type="ECO:0000256" key="4">
    <source>
        <dbReference type="ARBA" id="ARBA00023002"/>
    </source>
</evidence>
<organism evidence="7 8">
    <name type="scientific">Alectoria fallacina</name>
    <dbReference type="NCBI Taxonomy" id="1903189"/>
    <lineage>
        <taxon>Eukaryota</taxon>
        <taxon>Fungi</taxon>
        <taxon>Dikarya</taxon>
        <taxon>Ascomycota</taxon>
        <taxon>Pezizomycotina</taxon>
        <taxon>Lecanoromycetes</taxon>
        <taxon>OSLEUM clade</taxon>
        <taxon>Lecanoromycetidae</taxon>
        <taxon>Lecanorales</taxon>
        <taxon>Lecanorineae</taxon>
        <taxon>Parmeliaceae</taxon>
        <taxon>Alectoria</taxon>
    </lineage>
</organism>
<keyword evidence="3" id="KW-0274">FAD</keyword>
<keyword evidence="8" id="KW-1185">Reference proteome</keyword>
<gene>
    <name evidence="7" type="ORF">ALECFALPRED_001722</name>
</gene>
<keyword evidence="5" id="KW-0472">Membrane</keyword>